<dbReference type="Pfam" id="PF20789">
    <property type="entry name" value="4HBT_3C"/>
    <property type="match status" value="1"/>
</dbReference>
<protein>
    <submittedName>
        <fullName evidence="3">Thioesterase-like superfamily-domain-containing protein</fullName>
    </submittedName>
</protein>
<dbReference type="SUPFAM" id="SSF54637">
    <property type="entry name" value="Thioesterase/thiol ester dehydrase-isomerase"/>
    <property type="match status" value="1"/>
</dbReference>
<comment type="caution">
    <text evidence="3">The sequence shown here is derived from an EMBL/GenBank/DDBJ whole genome shotgun (WGS) entry which is preliminary data.</text>
</comment>
<dbReference type="Gene3D" id="2.40.160.210">
    <property type="entry name" value="Acyl-CoA thioesterase, double hotdog domain"/>
    <property type="match status" value="1"/>
</dbReference>
<dbReference type="Proteomes" id="UP001610432">
    <property type="component" value="Unassembled WGS sequence"/>
</dbReference>
<evidence type="ECO:0000313" key="4">
    <source>
        <dbReference type="Proteomes" id="UP001610432"/>
    </source>
</evidence>
<keyword evidence="4" id="KW-1185">Reference proteome</keyword>
<evidence type="ECO:0000313" key="3">
    <source>
        <dbReference type="EMBL" id="KAL2864049.1"/>
    </source>
</evidence>
<name>A0ABR4LHN0_9EURO</name>
<proteinExistence type="predicted"/>
<dbReference type="PANTHER" id="PTHR38110:SF1">
    <property type="entry name" value="THIOESTERASE DOMAIN-CONTAINING PROTEIN"/>
    <property type="match status" value="1"/>
</dbReference>
<reference evidence="3 4" key="1">
    <citation type="submission" date="2024-07" db="EMBL/GenBank/DDBJ databases">
        <title>Section-level genome sequencing and comparative genomics of Aspergillus sections Usti and Cavernicolus.</title>
        <authorList>
            <consortium name="Lawrence Berkeley National Laboratory"/>
            <person name="Nybo J.L."/>
            <person name="Vesth T.C."/>
            <person name="Theobald S."/>
            <person name="Frisvad J.C."/>
            <person name="Larsen T.O."/>
            <person name="Kjaerboelling I."/>
            <person name="Rothschild-Mancinelli K."/>
            <person name="Lyhne E.K."/>
            <person name="Kogle M.E."/>
            <person name="Barry K."/>
            <person name="Clum A."/>
            <person name="Na H."/>
            <person name="Ledsgaard L."/>
            <person name="Lin J."/>
            <person name="Lipzen A."/>
            <person name="Kuo A."/>
            <person name="Riley R."/>
            <person name="Mondo S."/>
            <person name="Labutti K."/>
            <person name="Haridas S."/>
            <person name="Pangalinan J."/>
            <person name="Salamov A.A."/>
            <person name="Simmons B.A."/>
            <person name="Magnuson J.K."/>
            <person name="Chen J."/>
            <person name="Drula E."/>
            <person name="Henrissat B."/>
            <person name="Wiebenga A."/>
            <person name="Lubbers R.J."/>
            <person name="Gomes A.C."/>
            <person name="Macurrencykelacurrency M.R."/>
            <person name="Stajich J."/>
            <person name="Grigoriev I.V."/>
            <person name="Mortensen U.H."/>
            <person name="De Vries R.P."/>
            <person name="Baker S.E."/>
            <person name="Andersen M.R."/>
        </authorList>
    </citation>
    <scope>NUCLEOTIDE SEQUENCE [LARGE SCALE GENOMIC DNA]</scope>
    <source>
        <strain evidence="3 4">CBS 449.75</strain>
    </source>
</reference>
<feature type="domain" description="Acyl-CoA thioesterase-like C-terminal" evidence="2">
    <location>
        <begin position="219"/>
        <end position="350"/>
    </location>
</feature>
<dbReference type="InterPro" id="IPR042171">
    <property type="entry name" value="Acyl-CoA_hotdog"/>
</dbReference>
<organism evidence="3 4">
    <name type="scientific">Aspergillus lucknowensis</name>
    <dbReference type="NCBI Taxonomy" id="176173"/>
    <lineage>
        <taxon>Eukaryota</taxon>
        <taxon>Fungi</taxon>
        <taxon>Dikarya</taxon>
        <taxon>Ascomycota</taxon>
        <taxon>Pezizomycotina</taxon>
        <taxon>Eurotiomycetes</taxon>
        <taxon>Eurotiomycetidae</taxon>
        <taxon>Eurotiales</taxon>
        <taxon>Aspergillaceae</taxon>
        <taxon>Aspergillus</taxon>
        <taxon>Aspergillus subgen. Nidulantes</taxon>
    </lineage>
</organism>
<dbReference type="EMBL" id="JBFXLQ010000045">
    <property type="protein sequence ID" value="KAL2864049.1"/>
    <property type="molecule type" value="Genomic_DNA"/>
</dbReference>
<dbReference type="PANTHER" id="PTHR38110">
    <property type="entry name" value="CHROMOSOME 23, WHOLE GENOME SHOTGUN SEQUENCE"/>
    <property type="match status" value="1"/>
</dbReference>
<evidence type="ECO:0000259" key="1">
    <source>
        <dbReference type="Pfam" id="PF13622"/>
    </source>
</evidence>
<gene>
    <name evidence="3" type="ORF">BJX67DRAFT_384223</name>
</gene>
<dbReference type="GeneID" id="98148699"/>
<dbReference type="InterPro" id="IPR049449">
    <property type="entry name" value="TesB_ACOT8-like_N"/>
</dbReference>
<feature type="domain" description="Acyl-CoA thioesterase-like N-terminal HotDog" evidence="1">
    <location>
        <begin position="27"/>
        <end position="107"/>
    </location>
</feature>
<evidence type="ECO:0000259" key="2">
    <source>
        <dbReference type="Pfam" id="PF20789"/>
    </source>
</evidence>
<dbReference type="Pfam" id="PF13622">
    <property type="entry name" value="4HBT_3"/>
    <property type="match status" value="1"/>
</dbReference>
<dbReference type="RefSeq" id="XP_070883028.1">
    <property type="nucleotide sequence ID" value="XM_071033627.1"/>
</dbReference>
<sequence length="370" mass="39508">MPSHSDIFEHAISVTALSSHTYYANLDPAWTVGNVPHGGYTTAILSRLATTHFKAIHRARFKNSTPEPIAFQISFLRRTNTGPALLTVQDMKLGLRTSTIHVTLSQPADSHYVDGVGPPFDPATGFDESAQLEDKVVGYITLSPPDLDDGPVHRGPWELHPPPPRGSNADGSVNFANLAATGRDGGWAKHPVVPIVHVGANIETYGLEFDLNAPLQGAHAGMVIDQWARLTPEAGEKAPRWTNEAVVCLADVFLAALGRLAAMELFGSSSAAAAGGGEGKEPGPTPLVGFWYPTVALNIDLKSRLPEDGVEWLYSRVETKTVRGGRADIEAVIMTEEGEVVALSNQVALVVDSARYVGKGGRKGVRDSKV</sequence>
<dbReference type="InterPro" id="IPR029069">
    <property type="entry name" value="HotDog_dom_sf"/>
</dbReference>
<dbReference type="InterPro" id="IPR052389">
    <property type="entry name" value="Sec_Metab_Biosynth-Assoc"/>
</dbReference>
<accession>A0ABR4LHN0</accession>
<dbReference type="InterPro" id="IPR049450">
    <property type="entry name" value="ACOT8-like_C"/>
</dbReference>